<name>A0A0E9TFR7_ANGAN</name>
<evidence type="ECO:0000313" key="1">
    <source>
        <dbReference type="EMBL" id="JAH52287.1"/>
    </source>
</evidence>
<accession>A0A0E9TFR7</accession>
<proteinExistence type="predicted"/>
<reference evidence="1" key="1">
    <citation type="submission" date="2014-11" db="EMBL/GenBank/DDBJ databases">
        <authorList>
            <person name="Amaro Gonzalez C."/>
        </authorList>
    </citation>
    <scope>NUCLEOTIDE SEQUENCE</scope>
</reference>
<reference evidence="1" key="2">
    <citation type="journal article" date="2015" name="Fish Shellfish Immunol.">
        <title>Early steps in the European eel (Anguilla anguilla)-Vibrio vulnificus interaction in the gills: Role of the RtxA13 toxin.</title>
        <authorList>
            <person name="Callol A."/>
            <person name="Pajuelo D."/>
            <person name="Ebbesson L."/>
            <person name="Teles M."/>
            <person name="MacKenzie S."/>
            <person name="Amaro C."/>
        </authorList>
    </citation>
    <scope>NUCLEOTIDE SEQUENCE</scope>
</reference>
<dbReference type="EMBL" id="GBXM01056290">
    <property type="protein sequence ID" value="JAH52287.1"/>
    <property type="molecule type" value="Transcribed_RNA"/>
</dbReference>
<dbReference type="AlphaFoldDB" id="A0A0E9TFR7"/>
<sequence length="27" mass="3445">MERSHFRRLETVFFVQKQRRIFFSSLV</sequence>
<organism evidence="1">
    <name type="scientific">Anguilla anguilla</name>
    <name type="common">European freshwater eel</name>
    <name type="synonym">Muraena anguilla</name>
    <dbReference type="NCBI Taxonomy" id="7936"/>
    <lineage>
        <taxon>Eukaryota</taxon>
        <taxon>Metazoa</taxon>
        <taxon>Chordata</taxon>
        <taxon>Craniata</taxon>
        <taxon>Vertebrata</taxon>
        <taxon>Euteleostomi</taxon>
        <taxon>Actinopterygii</taxon>
        <taxon>Neopterygii</taxon>
        <taxon>Teleostei</taxon>
        <taxon>Anguilliformes</taxon>
        <taxon>Anguillidae</taxon>
        <taxon>Anguilla</taxon>
    </lineage>
</organism>
<protein>
    <submittedName>
        <fullName evidence="1">Uncharacterized protein</fullName>
    </submittedName>
</protein>